<evidence type="ECO:0008006" key="4">
    <source>
        <dbReference type="Google" id="ProtNLM"/>
    </source>
</evidence>
<reference evidence="2" key="1">
    <citation type="submission" date="2023-02" db="EMBL/GenBank/DDBJ databases">
        <title>Genome of toxic invasive species Heracleum sosnowskyi carries increased number of genes despite the absence of recent whole-genome duplications.</title>
        <authorList>
            <person name="Schelkunov M."/>
            <person name="Shtratnikova V."/>
            <person name="Makarenko M."/>
            <person name="Klepikova A."/>
            <person name="Omelchenko D."/>
            <person name="Novikova G."/>
            <person name="Obukhova E."/>
            <person name="Bogdanov V."/>
            <person name="Penin A."/>
            <person name="Logacheva M."/>
        </authorList>
    </citation>
    <scope>NUCLEOTIDE SEQUENCE</scope>
    <source>
        <strain evidence="2">Hsosn_3</strain>
        <tissue evidence="2">Leaf</tissue>
    </source>
</reference>
<accession>A0AAD8ISL9</accession>
<dbReference type="PANTHER" id="PTHR31973:SF199">
    <property type="entry name" value="SWIM-TYPE DOMAIN-CONTAINING PROTEIN"/>
    <property type="match status" value="1"/>
</dbReference>
<dbReference type="Proteomes" id="UP001237642">
    <property type="component" value="Unassembled WGS sequence"/>
</dbReference>
<dbReference type="EMBL" id="JAUIZM010000004">
    <property type="protein sequence ID" value="KAK1390131.1"/>
    <property type="molecule type" value="Genomic_DNA"/>
</dbReference>
<organism evidence="2 3">
    <name type="scientific">Heracleum sosnowskyi</name>
    <dbReference type="NCBI Taxonomy" id="360622"/>
    <lineage>
        <taxon>Eukaryota</taxon>
        <taxon>Viridiplantae</taxon>
        <taxon>Streptophyta</taxon>
        <taxon>Embryophyta</taxon>
        <taxon>Tracheophyta</taxon>
        <taxon>Spermatophyta</taxon>
        <taxon>Magnoliopsida</taxon>
        <taxon>eudicotyledons</taxon>
        <taxon>Gunneridae</taxon>
        <taxon>Pentapetalae</taxon>
        <taxon>asterids</taxon>
        <taxon>campanulids</taxon>
        <taxon>Apiales</taxon>
        <taxon>Apiaceae</taxon>
        <taxon>Apioideae</taxon>
        <taxon>apioid superclade</taxon>
        <taxon>Tordylieae</taxon>
        <taxon>Tordyliinae</taxon>
        <taxon>Heracleum</taxon>
    </lineage>
</organism>
<protein>
    <recommendedName>
        <fullName evidence="4">Transposase MuDR plant domain-containing protein</fullName>
    </recommendedName>
</protein>
<keyword evidence="3" id="KW-1185">Reference proteome</keyword>
<evidence type="ECO:0000313" key="3">
    <source>
        <dbReference type="Proteomes" id="UP001237642"/>
    </source>
</evidence>
<name>A0AAD8ISL9_9APIA</name>
<dbReference type="PANTHER" id="PTHR31973">
    <property type="entry name" value="POLYPROTEIN, PUTATIVE-RELATED"/>
    <property type="match status" value="1"/>
</dbReference>
<dbReference type="AlphaFoldDB" id="A0AAD8ISL9"/>
<evidence type="ECO:0000313" key="2">
    <source>
        <dbReference type="EMBL" id="KAK1390131.1"/>
    </source>
</evidence>
<evidence type="ECO:0000256" key="1">
    <source>
        <dbReference type="SAM" id="MobiDB-lite"/>
    </source>
</evidence>
<reference evidence="2" key="2">
    <citation type="submission" date="2023-05" db="EMBL/GenBank/DDBJ databases">
        <authorList>
            <person name="Schelkunov M.I."/>
        </authorList>
    </citation>
    <scope>NUCLEOTIDE SEQUENCE</scope>
    <source>
        <strain evidence="2">Hsosn_3</strain>
        <tissue evidence="2">Leaf</tissue>
    </source>
</reference>
<gene>
    <name evidence="2" type="ORF">POM88_018309</name>
</gene>
<proteinExistence type="predicted"/>
<sequence length="157" mass="18348">MASSTSDRRPYRLVVNKEWENVELGGDEWEGGGDSEAVDKEQGRTKKFTARKRIESKKELNDAVSEVSISTGRLLRYSVDNKLRVQVMCDQGCPFKMWVSFMEEFEGWQIKTVNDEHNCIYHFNNKLVTVKYLAEVYGDKIRRNPNWKLTEMQEEKG</sequence>
<comment type="caution">
    <text evidence="2">The sequence shown here is derived from an EMBL/GenBank/DDBJ whole genome shotgun (WGS) entry which is preliminary data.</text>
</comment>
<feature type="region of interest" description="Disordered" evidence="1">
    <location>
        <begin position="24"/>
        <end position="44"/>
    </location>
</feature>